<dbReference type="GO" id="GO:0008270">
    <property type="term" value="F:zinc ion binding"/>
    <property type="evidence" value="ECO:0007669"/>
    <property type="project" value="UniProtKB-KW"/>
</dbReference>
<accession>H2ZGX7</accession>
<dbReference type="Ensembl" id="ENSCSAVT00000017025.1">
    <property type="protein sequence ID" value="ENSCSAVP00000016843.1"/>
    <property type="gene ID" value="ENSCSAVG00000009904.1"/>
</dbReference>
<protein>
    <recommendedName>
        <fullName evidence="5">RING-type domain-containing protein</fullName>
    </recommendedName>
</protein>
<dbReference type="PANTHER" id="PTHR46170:SF1">
    <property type="entry name" value="GATOR COMPLEX PROTEIN WDR59"/>
    <property type="match status" value="1"/>
</dbReference>
<name>H2ZGX7_CIOSA</name>
<keyword evidence="2 4" id="KW-0863">Zinc-finger</keyword>
<reference evidence="6" key="3">
    <citation type="submission" date="2025-09" db="UniProtKB">
        <authorList>
            <consortium name="Ensembl"/>
        </authorList>
    </citation>
    <scope>IDENTIFICATION</scope>
</reference>
<dbReference type="InterPro" id="IPR013083">
    <property type="entry name" value="Znf_RING/FYVE/PHD"/>
</dbReference>
<evidence type="ECO:0000256" key="3">
    <source>
        <dbReference type="ARBA" id="ARBA00022833"/>
    </source>
</evidence>
<dbReference type="InterPro" id="IPR049567">
    <property type="entry name" value="WDR59-like"/>
</dbReference>
<dbReference type="GO" id="GO:1904263">
    <property type="term" value="P:positive regulation of TORC1 signaling"/>
    <property type="evidence" value="ECO:0007669"/>
    <property type="project" value="TreeGrafter"/>
</dbReference>
<dbReference type="InParanoid" id="H2ZGX7"/>
<evidence type="ECO:0000256" key="2">
    <source>
        <dbReference type="ARBA" id="ARBA00022771"/>
    </source>
</evidence>
<dbReference type="AlphaFoldDB" id="H2ZGX7"/>
<dbReference type="HOGENOM" id="CLU_2157476_0_0_1"/>
<evidence type="ECO:0000256" key="1">
    <source>
        <dbReference type="ARBA" id="ARBA00022723"/>
    </source>
</evidence>
<evidence type="ECO:0000313" key="6">
    <source>
        <dbReference type="Ensembl" id="ENSCSAVP00000016843.1"/>
    </source>
</evidence>
<keyword evidence="3" id="KW-0862">Zinc</keyword>
<proteinExistence type="predicted"/>
<dbReference type="GO" id="GO:0035859">
    <property type="term" value="C:Seh1-associated complex"/>
    <property type="evidence" value="ECO:0007669"/>
    <property type="project" value="TreeGrafter"/>
</dbReference>
<dbReference type="GO" id="GO:0005774">
    <property type="term" value="C:vacuolar membrane"/>
    <property type="evidence" value="ECO:0007669"/>
    <property type="project" value="TreeGrafter"/>
</dbReference>
<dbReference type="InterPro" id="IPR001841">
    <property type="entry name" value="Znf_RING"/>
</dbReference>
<sequence>MNGFKKSSTLCPELQSKCNDYISSHAELLQAWKMHTKRAEVCKHIHRKSGVHHTAVQEKQCCSVCQLPLTKAIGRCSECGHGMHLEHLVTWFKSRRDCPLCNCACVAFIND</sequence>
<evidence type="ECO:0000313" key="7">
    <source>
        <dbReference type="Proteomes" id="UP000007875"/>
    </source>
</evidence>
<organism evidence="6 7">
    <name type="scientific">Ciona savignyi</name>
    <name type="common">Pacific transparent sea squirt</name>
    <dbReference type="NCBI Taxonomy" id="51511"/>
    <lineage>
        <taxon>Eukaryota</taxon>
        <taxon>Metazoa</taxon>
        <taxon>Chordata</taxon>
        <taxon>Tunicata</taxon>
        <taxon>Ascidiacea</taxon>
        <taxon>Phlebobranchia</taxon>
        <taxon>Cionidae</taxon>
        <taxon>Ciona</taxon>
    </lineage>
</organism>
<dbReference type="GO" id="GO:0034198">
    <property type="term" value="P:cellular response to amino acid starvation"/>
    <property type="evidence" value="ECO:0007669"/>
    <property type="project" value="TreeGrafter"/>
</dbReference>
<keyword evidence="7" id="KW-1185">Reference proteome</keyword>
<dbReference type="STRING" id="51511.ENSCSAVP00000016843"/>
<evidence type="ECO:0000259" key="5">
    <source>
        <dbReference type="PROSITE" id="PS50089"/>
    </source>
</evidence>
<dbReference type="Gene3D" id="3.30.40.10">
    <property type="entry name" value="Zinc/RING finger domain, C3HC4 (zinc finger)"/>
    <property type="match status" value="1"/>
</dbReference>
<reference evidence="7" key="1">
    <citation type="submission" date="2003-08" db="EMBL/GenBank/DDBJ databases">
        <authorList>
            <person name="Birren B."/>
            <person name="Nusbaum C."/>
            <person name="Abebe A."/>
            <person name="Abouelleil A."/>
            <person name="Adekoya E."/>
            <person name="Ait-zahra M."/>
            <person name="Allen N."/>
            <person name="Allen T."/>
            <person name="An P."/>
            <person name="Anderson M."/>
            <person name="Anderson S."/>
            <person name="Arachchi H."/>
            <person name="Armbruster J."/>
            <person name="Bachantsang P."/>
            <person name="Baldwin J."/>
            <person name="Barry A."/>
            <person name="Bayul T."/>
            <person name="Blitshsteyn B."/>
            <person name="Bloom T."/>
            <person name="Blye J."/>
            <person name="Boguslavskiy L."/>
            <person name="Borowsky M."/>
            <person name="Boukhgalter B."/>
            <person name="Brunache A."/>
            <person name="Butler J."/>
            <person name="Calixte N."/>
            <person name="Calvo S."/>
            <person name="Camarata J."/>
            <person name="Campo K."/>
            <person name="Chang J."/>
            <person name="Cheshatsang Y."/>
            <person name="Citroen M."/>
            <person name="Collymore A."/>
            <person name="Considine T."/>
            <person name="Cook A."/>
            <person name="Cooke P."/>
            <person name="Corum B."/>
            <person name="Cuomo C."/>
            <person name="David R."/>
            <person name="Dawoe T."/>
            <person name="Degray S."/>
            <person name="Dodge S."/>
            <person name="Dooley K."/>
            <person name="Dorje P."/>
            <person name="Dorjee K."/>
            <person name="Dorris L."/>
            <person name="Duffey N."/>
            <person name="Dupes A."/>
            <person name="Elkins T."/>
            <person name="Engels R."/>
            <person name="Erickson J."/>
            <person name="Farina A."/>
            <person name="Faro S."/>
            <person name="Ferreira P."/>
            <person name="Fischer H."/>
            <person name="Fitzgerald M."/>
            <person name="Foley K."/>
            <person name="Gage D."/>
            <person name="Galagan J."/>
            <person name="Gearin G."/>
            <person name="Gnerre S."/>
            <person name="Gnirke A."/>
            <person name="Goyette A."/>
            <person name="Graham J."/>
            <person name="Grandbois E."/>
            <person name="Gyaltsen K."/>
            <person name="Hafez N."/>
            <person name="Hagopian D."/>
            <person name="Hagos B."/>
            <person name="Hall J."/>
            <person name="Hatcher B."/>
            <person name="Heller A."/>
            <person name="Higgins H."/>
            <person name="Honan T."/>
            <person name="Horn A."/>
            <person name="Houde N."/>
            <person name="Hughes L."/>
            <person name="Hulme W."/>
            <person name="Husby E."/>
            <person name="Iliev I."/>
            <person name="Jaffe D."/>
            <person name="Jones C."/>
            <person name="Kamal M."/>
            <person name="Kamat A."/>
            <person name="Kamvysselis M."/>
            <person name="Karlsson E."/>
            <person name="Kells C."/>
            <person name="Kieu A."/>
            <person name="Kisner P."/>
            <person name="Kodira C."/>
            <person name="Kulbokas E."/>
            <person name="Labutti K."/>
            <person name="Lama D."/>
            <person name="Landers T."/>
            <person name="Leger J."/>
            <person name="Levine S."/>
            <person name="Lewis D."/>
            <person name="Lewis T."/>
            <person name="Lindblad-toh K."/>
            <person name="Liu X."/>
            <person name="Lokyitsang T."/>
            <person name="Lokyitsang Y."/>
            <person name="Lucien O."/>
            <person name="Lui A."/>
            <person name="Ma L.J."/>
            <person name="Mabbitt R."/>
            <person name="Macdonald J."/>
            <person name="Maclean C."/>
            <person name="Major J."/>
            <person name="Manning J."/>
            <person name="Marabella R."/>
            <person name="Maru K."/>
            <person name="Matthews C."/>
            <person name="Mauceli E."/>
            <person name="Mccarthy M."/>
            <person name="Mcdonough S."/>
            <person name="Mcghee T."/>
            <person name="Meldrim J."/>
            <person name="Meneus L."/>
            <person name="Mesirov J."/>
            <person name="Mihalev A."/>
            <person name="Mihova T."/>
            <person name="Mikkelsen T."/>
            <person name="Mlenga V."/>
            <person name="Moru K."/>
            <person name="Mozes J."/>
            <person name="Mulrain L."/>
            <person name="Munson G."/>
            <person name="Naylor J."/>
            <person name="Newes C."/>
            <person name="Nguyen C."/>
            <person name="Nguyen N."/>
            <person name="Nguyen T."/>
            <person name="Nicol R."/>
            <person name="Nielsen C."/>
            <person name="Nizzari M."/>
            <person name="Norbu C."/>
            <person name="Norbu N."/>
            <person name="O'donnell P."/>
            <person name="Okoawo O."/>
            <person name="O'leary S."/>
            <person name="Omotosho B."/>
            <person name="O'neill K."/>
            <person name="Osman S."/>
            <person name="Parker S."/>
            <person name="Perrin D."/>
            <person name="Phunkhang P."/>
            <person name="Piqani B."/>
            <person name="Purcell S."/>
            <person name="Rachupka T."/>
            <person name="Ramasamy U."/>
            <person name="Rameau R."/>
            <person name="Ray V."/>
            <person name="Raymond C."/>
            <person name="Retta R."/>
            <person name="Richardson S."/>
            <person name="Rise C."/>
            <person name="Rodriguez J."/>
            <person name="Rogers J."/>
            <person name="Rogov P."/>
            <person name="Rutman M."/>
            <person name="Schupbach R."/>
            <person name="Seaman C."/>
            <person name="Settipalli S."/>
            <person name="Sharpe T."/>
            <person name="Sheridan J."/>
            <person name="Sherpa N."/>
            <person name="Shi J."/>
            <person name="Smirnov S."/>
            <person name="Smith C."/>
            <person name="Sougnez C."/>
            <person name="Spencer B."/>
            <person name="Stalker J."/>
            <person name="Stange-thomann N."/>
            <person name="Stavropoulos S."/>
            <person name="Stetson K."/>
            <person name="Stone C."/>
            <person name="Stone S."/>
            <person name="Stubbs M."/>
            <person name="Talamas J."/>
            <person name="Tchuinga P."/>
            <person name="Tenzing P."/>
            <person name="Tesfaye S."/>
            <person name="Theodore J."/>
            <person name="Thoulutsang Y."/>
            <person name="Topham K."/>
            <person name="Towey S."/>
            <person name="Tsamla T."/>
            <person name="Tsomo N."/>
            <person name="Vallee D."/>
            <person name="Vassiliev H."/>
            <person name="Venkataraman V."/>
            <person name="Vinson J."/>
            <person name="Vo A."/>
            <person name="Wade C."/>
            <person name="Wang S."/>
            <person name="Wangchuk T."/>
            <person name="Wangdi T."/>
            <person name="Whittaker C."/>
            <person name="Wilkinson J."/>
            <person name="Wu Y."/>
            <person name="Wyman D."/>
            <person name="Yadav S."/>
            <person name="Yang S."/>
            <person name="Yang X."/>
            <person name="Yeager S."/>
            <person name="Yee E."/>
            <person name="Young G."/>
            <person name="Zainoun J."/>
            <person name="Zembeck L."/>
            <person name="Zimmer A."/>
            <person name="Zody M."/>
            <person name="Lander E."/>
        </authorList>
    </citation>
    <scope>NUCLEOTIDE SEQUENCE [LARGE SCALE GENOMIC DNA]</scope>
</reference>
<reference evidence="6" key="2">
    <citation type="submission" date="2025-08" db="UniProtKB">
        <authorList>
            <consortium name="Ensembl"/>
        </authorList>
    </citation>
    <scope>IDENTIFICATION</scope>
</reference>
<dbReference type="PANTHER" id="PTHR46170">
    <property type="entry name" value="GATOR COMPLEX PROTEIN WDR59"/>
    <property type="match status" value="1"/>
</dbReference>
<keyword evidence="1" id="KW-0479">Metal-binding</keyword>
<feature type="domain" description="RING-type" evidence="5">
    <location>
        <begin position="62"/>
        <end position="102"/>
    </location>
</feature>
<dbReference type="OMA" id="CNCACVA"/>
<dbReference type="PROSITE" id="PS50089">
    <property type="entry name" value="ZF_RING_2"/>
    <property type="match status" value="1"/>
</dbReference>
<dbReference type="Proteomes" id="UP000007875">
    <property type="component" value="Unassembled WGS sequence"/>
</dbReference>
<dbReference type="GO" id="GO:0035591">
    <property type="term" value="F:signaling adaptor activity"/>
    <property type="evidence" value="ECO:0007669"/>
    <property type="project" value="TreeGrafter"/>
</dbReference>
<evidence type="ECO:0000256" key="4">
    <source>
        <dbReference type="PROSITE-ProRule" id="PRU00175"/>
    </source>
</evidence>
<dbReference type="SUPFAM" id="SSF57850">
    <property type="entry name" value="RING/U-box"/>
    <property type="match status" value="1"/>
</dbReference>